<keyword evidence="6 7" id="KW-0234">DNA repair</keyword>
<dbReference type="PROSITE" id="PS00730">
    <property type="entry name" value="AP_NUCLEASE_F2_2"/>
    <property type="match status" value="1"/>
</dbReference>
<evidence type="ECO:0000256" key="4">
    <source>
        <dbReference type="ARBA" id="ARBA00022801"/>
    </source>
</evidence>
<dbReference type="HAMAP" id="MF_00152">
    <property type="entry name" value="Nfo"/>
    <property type="match status" value="1"/>
</dbReference>
<feature type="domain" description="Xylose isomerase-like TIM barrel" evidence="8">
    <location>
        <begin position="25"/>
        <end position="281"/>
    </location>
</feature>
<dbReference type="PROSITE" id="PS51432">
    <property type="entry name" value="AP_NUCLEASE_F2_4"/>
    <property type="match status" value="1"/>
</dbReference>
<gene>
    <name evidence="7 9" type="primary">nfo</name>
    <name evidence="9" type="ORF">MDPP_0071</name>
</gene>
<feature type="binding site" evidence="7">
    <location>
        <position position="185"/>
    </location>
    <ligand>
        <name>Zn(2+)</name>
        <dbReference type="ChEBI" id="CHEBI:29105"/>
        <label>3</label>
    </ligand>
</feature>
<dbReference type="CDD" id="cd00019">
    <property type="entry name" value="AP2Ec"/>
    <property type="match status" value="1"/>
</dbReference>
<dbReference type="GO" id="GO:0003677">
    <property type="term" value="F:DNA binding"/>
    <property type="evidence" value="ECO:0007669"/>
    <property type="project" value="InterPro"/>
</dbReference>
<feature type="binding site" evidence="7">
    <location>
        <position position="232"/>
    </location>
    <ligand>
        <name>Zn(2+)</name>
        <dbReference type="ChEBI" id="CHEBI:29105"/>
        <label>3</label>
    </ligand>
</feature>
<comment type="caution">
    <text evidence="9">The sequence shown here is derived from an EMBL/GenBank/DDBJ whole genome shotgun (WGS) entry which is preliminary data.</text>
</comment>
<dbReference type="Proteomes" id="UP000320078">
    <property type="component" value="Unassembled WGS sequence"/>
</dbReference>
<keyword evidence="4 7" id="KW-0378">Hydrolase</keyword>
<feature type="binding site" evidence="7">
    <location>
        <position position="111"/>
    </location>
    <ligand>
        <name>Zn(2+)</name>
        <dbReference type="ChEBI" id="CHEBI:29105"/>
        <label>1</label>
    </ligand>
</feature>
<keyword evidence="7 9" id="KW-0255">Endonuclease</keyword>
<dbReference type="EMBL" id="VIAE01000001">
    <property type="protein sequence ID" value="TVY12455.1"/>
    <property type="molecule type" value="Genomic_DNA"/>
</dbReference>
<keyword evidence="5 7" id="KW-0862">Zinc</keyword>
<dbReference type="PROSITE" id="PS00731">
    <property type="entry name" value="AP_NUCLEASE_F2_3"/>
    <property type="match status" value="1"/>
</dbReference>
<feature type="binding site" evidence="7">
    <location>
        <position position="182"/>
    </location>
    <ligand>
        <name>Zn(2+)</name>
        <dbReference type="ChEBI" id="CHEBI:29105"/>
        <label>2</label>
    </ligand>
</feature>
<keyword evidence="7" id="KW-0540">Nuclease</keyword>
<dbReference type="RefSeq" id="WP_144658223.1">
    <property type="nucleotide sequence ID" value="NZ_VIAE01000001.1"/>
</dbReference>
<keyword evidence="10" id="KW-1185">Reference proteome</keyword>
<dbReference type="Gene3D" id="3.20.20.150">
    <property type="entry name" value="Divalent-metal-dependent TIM barrel enzymes"/>
    <property type="match status" value="1"/>
</dbReference>
<dbReference type="GO" id="GO:0008270">
    <property type="term" value="F:zinc ion binding"/>
    <property type="evidence" value="ECO:0007669"/>
    <property type="project" value="UniProtKB-UniRule"/>
</dbReference>
<dbReference type="InterPro" id="IPR001719">
    <property type="entry name" value="AP_endonuc_2"/>
</dbReference>
<dbReference type="SMART" id="SM00518">
    <property type="entry name" value="AP2Ec"/>
    <property type="match status" value="1"/>
</dbReference>
<proteinExistence type="inferred from homology"/>
<evidence type="ECO:0000256" key="7">
    <source>
        <dbReference type="HAMAP-Rule" id="MF_00152"/>
    </source>
</evidence>
<dbReference type="AlphaFoldDB" id="A0A559KK03"/>
<dbReference type="FunFam" id="3.20.20.150:FF:000001">
    <property type="entry name" value="Probable endonuclease 4"/>
    <property type="match status" value="1"/>
</dbReference>
<evidence type="ECO:0000313" key="10">
    <source>
        <dbReference type="Proteomes" id="UP000320078"/>
    </source>
</evidence>
<feature type="binding site" evidence="7">
    <location>
        <position position="262"/>
    </location>
    <ligand>
        <name>Zn(2+)</name>
        <dbReference type="ChEBI" id="CHEBI:29105"/>
        <label>2</label>
    </ligand>
</feature>
<dbReference type="InterPro" id="IPR013022">
    <property type="entry name" value="Xyl_isomerase-like_TIM-brl"/>
</dbReference>
<protein>
    <recommendedName>
        <fullName evidence="7">Probable endonuclease 4</fullName>
        <ecNumber evidence="7">3.1.21.2</ecNumber>
    </recommendedName>
    <alternativeName>
        <fullName evidence="7">Endodeoxyribonuclease IV</fullName>
    </alternativeName>
    <alternativeName>
        <fullName evidence="7">Endonuclease IV</fullName>
    </alternativeName>
</protein>
<dbReference type="PANTHER" id="PTHR21445:SF0">
    <property type="entry name" value="APURINIC-APYRIMIDINIC ENDONUCLEASE"/>
    <property type="match status" value="1"/>
</dbReference>
<dbReference type="GO" id="GO:0006284">
    <property type="term" value="P:base-excision repair"/>
    <property type="evidence" value="ECO:0007669"/>
    <property type="project" value="TreeGrafter"/>
</dbReference>
<keyword evidence="2 7" id="KW-0479">Metal-binding</keyword>
<evidence type="ECO:0000256" key="1">
    <source>
        <dbReference type="ARBA" id="ARBA00005340"/>
    </source>
</evidence>
<dbReference type="InterPro" id="IPR036237">
    <property type="entry name" value="Xyl_isomerase-like_sf"/>
</dbReference>
<dbReference type="PANTHER" id="PTHR21445">
    <property type="entry name" value="ENDONUCLEASE IV ENDODEOXYRIBONUCLEASE IV"/>
    <property type="match status" value="1"/>
</dbReference>
<sequence>MIKIGSHVSFKKPLMYFESLKQSISFGANTFMIYTGAPQNTQRIDLKKAYVSETLIEMQKHNFIFKDLVGHAPYIVNLANPNTLKREFFIKFLTEELNRFAKLKISQMVMHPGNAISQNRKEAIHLIADGINQILYNTRHSKVKIALETMAGKGNEIGFVFQELKDIISLILEPQRISVCFDTCHVFDSGYDIKDNLEYILQEFDSIIGLKYITVFHINDSKNVLGSKKDRHENIGYGQIGFEALMKIIYHPLFIFVPKILETPFIKGLSPYKEEIKMIKQKQFNPNLKN</sequence>
<evidence type="ECO:0000256" key="3">
    <source>
        <dbReference type="ARBA" id="ARBA00022763"/>
    </source>
</evidence>
<organism evidence="9 10">
    <name type="scientific">Candidatus Phytoplasma pini</name>
    <dbReference type="NCBI Taxonomy" id="267362"/>
    <lineage>
        <taxon>Bacteria</taxon>
        <taxon>Bacillati</taxon>
        <taxon>Mycoplasmatota</taxon>
        <taxon>Mollicutes</taxon>
        <taxon>Acholeplasmatales</taxon>
        <taxon>Acholeplasmataceae</taxon>
        <taxon>Candidatus Phytoplasma</taxon>
    </lineage>
</organism>
<feature type="binding site" evidence="7">
    <location>
        <position position="71"/>
    </location>
    <ligand>
        <name>Zn(2+)</name>
        <dbReference type="ChEBI" id="CHEBI:29105"/>
        <label>1</label>
    </ligand>
</feature>
<evidence type="ECO:0000256" key="2">
    <source>
        <dbReference type="ARBA" id="ARBA00022723"/>
    </source>
</evidence>
<name>A0A559KK03_9MOLU</name>
<evidence type="ECO:0000313" key="9">
    <source>
        <dbReference type="EMBL" id="TVY12455.1"/>
    </source>
</evidence>
<evidence type="ECO:0000259" key="8">
    <source>
        <dbReference type="Pfam" id="PF01261"/>
    </source>
</evidence>
<comment type="similarity">
    <text evidence="1 7">Belongs to the AP endonuclease 2 family.</text>
</comment>
<keyword evidence="3 7" id="KW-0227">DNA damage</keyword>
<evidence type="ECO:0000256" key="6">
    <source>
        <dbReference type="ARBA" id="ARBA00023204"/>
    </source>
</evidence>
<dbReference type="GO" id="GO:0003906">
    <property type="term" value="F:DNA-(apurinic or apyrimidinic site) endonuclease activity"/>
    <property type="evidence" value="ECO:0007669"/>
    <property type="project" value="TreeGrafter"/>
</dbReference>
<dbReference type="NCBIfam" id="TIGR00587">
    <property type="entry name" value="nfo"/>
    <property type="match status" value="1"/>
</dbReference>
<feature type="binding site" evidence="7">
    <location>
        <position position="148"/>
    </location>
    <ligand>
        <name>Zn(2+)</name>
        <dbReference type="ChEBI" id="CHEBI:29105"/>
        <label>2</label>
    </ligand>
</feature>
<dbReference type="SUPFAM" id="SSF51658">
    <property type="entry name" value="Xylose isomerase-like"/>
    <property type="match status" value="1"/>
</dbReference>
<dbReference type="OrthoDB" id="9805666at2"/>
<dbReference type="GO" id="GO:0008081">
    <property type="term" value="F:phosphoric diester hydrolase activity"/>
    <property type="evidence" value="ECO:0007669"/>
    <property type="project" value="TreeGrafter"/>
</dbReference>
<feature type="binding site" evidence="7">
    <location>
        <position position="148"/>
    </location>
    <ligand>
        <name>Zn(2+)</name>
        <dbReference type="ChEBI" id="CHEBI:29105"/>
        <label>1</label>
    </ligand>
</feature>
<dbReference type="GO" id="GO:0008833">
    <property type="term" value="F:deoxyribonuclease IV (phage-T4-induced) activity"/>
    <property type="evidence" value="ECO:0007669"/>
    <property type="project" value="UniProtKB-UniRule"/>
</dbReference>
<dbReference type="InterPro" id="IPR018246">
    <property type="entry name" value="AP_endonuc_F2_Zn_BS"/>
</dbReference>
<evidence type="ECO:0000256" key="5">
    <source>
        <dbReference type="ARBA" id="ARBA00022833"/>
    </source>
</evidence>
<feature type="binding site" evidence="7">
    <location>
        <position position="217"/>
    </location>
    <ligand>
        <name>Zn(2+)</name>
        <dbReference type="ChEBI" id="CHEBI:29105"/>
        <label>2</label>
    </ligand>
</feature>
<dbReference type="EC" id="3.1.21.2" evidence="7"/>
<dbReference type="NCBIfam" id="NF002196">
    <property type="entry name" value="PRK01060.1-1"/>
    <property type="match status" value="1"/>
</dbReference>
<comment type="cofactor">
    <cofactor evidence="7">
        <name>Zn(2+)</name>
        <dbReference type="ChEBI" id="CHEBI:29105"/>
    </cofactor>
    <text evidence="7">Binds 3 Zn(2+) ions.</text>
</comment>
<comment type="function">
    <text evidence="7">Endonuclease IV plays a role in DNA repair. It cleaves phosphodiester bonds at apurinic or apyrimidinic (AP) sites, generating a 3'-hydroxyl group and a 5'-terminal sugar phosphate.</text>
</comment>
<accession>A0A559KK03</accession>
<dbReference type="Pfam" id="PF01261">
    <property type="entry name" value="AP_endonuc_2"/>
    <property type="match status" value="1"/>
</dbReference>
<comment type="catalytic activity">
    <reaction evidence="7">
        <text>Endonucleolytic cleavage to 5'-phosphooligonucleotide end-products.</text>
        <dbReference type="EC" id="3.1.21.2"/>
    </reaction>
</comment>
<reference evidence="9 10" key="1">
    <citation type="submission" date="2019-06" db="EMBL/GenBank/DDBJ databases">
        <title>Draft Genome Sequence of Candidatus Phytoplasma pini-Related Strain MDPP: A Resource for Comparative Genomics of Gymnosperm-infecting Phytoplasmas.</title>
        <authorList>
            <person name="Cai W."/>
            <person name="Costanzo S."/>
            <person name="Shao J."/>
            <person name="Zhao Y."/>
            <person name="Davis R."/>
        </authorList>
    </citation>
    <scope>NUCLEOTIDE SEQUENCE [LARGE SCALE GENOMIC DNA]</scope>
    <source>
        <strain evidence="9 10">MDPP</strain>
    </source>
</reference>
<feature type="binding site" evidence="7">
    <location>
        <position position="230"/>
    </location>
    <ligand>
        <name>Zn(2+)</name>
        <dbReference type="ChEBI" id="CHEBI:29105"/>
        <label>3</label>
    </ligand>
</feature>